<keyword evidence="3" id="KW-0238">DNA-binding</keyword>
<feature type="transmembrane region" description="Helical" evidence="1">
    <location>
        <begin position="12"/>
        <end position="30"/>
    </location>
</feature>
<keyword evidence="1" id="KW-0812">Transmembrane</keyword>
<sequence length="292" mass="32927">MKTAFSRKQDRTARVIFIPIAALVASHVVFTKQFPWQATYQFPLPYFLTVVTVMFSCREVNVRLFLWMDTRLPFNVNPVERIGRQISLNAPATMGAFLVVFPLSQLVYAGRWPAFSTLITGMVVCAVIATIFNGAYIFRYLLRTIDWEKAQKSASVDDESREKSRGYLPPATSLIRVEVSHGQLLLLPEEIAYFYSTGAMVLLVKTDGAKIPTAYQALTQLSEQLTSHYFFPLSRQIVVGLGAIKAVKDDVNRKLVVSLVPSLHQHRATEQVVVSRYRSAEFSKWLQTAVPS</sequence>
<evidence type="ECO:0000313" key="3">
    <source>
        <dbReference type="EMBL" id="AEI49409.1"/>
    </source>
</evidence>
<dbReference type="GO" id="GO:0003677">
    <property type="term" value="F:DNA binding"/>
    <property type="evidence" value="ECO:0007669"/>
    <property type="project" value="UniProtKB-KW"/>
</dbReference>
<dbReference type="KEGG" id="rsi:Runsl_3024"/>
<reference evidence="4" key="1">
    <citation type="submission" date="2011-06" db="EMBL/GenBank/DDBJ databases">
        <title>The complete genome of chromosome of Runella slithyformis DSM 19594.</title>
        <authorList>
            <consortium name="US DOE Joint Genome Institute (JGI-PGF)"/>
            <person name="Lucas S."/>
            <person name="Han J."/>
            <person name="Lapidus A."/>
            <person name="Bruce D."/>
            <person name="Goodwin L."/>
            <person name="Pitluck S."/>
            <person name="Peters L."/>
            <person name="Kyrpides N."/>
            <person name="Mavromatis K."/>
            <person name="Ivanova N."/>
            <person name="Ovchinnikova G."/>
            <person name="Zhang X."/>
            <person name="Misra M."/>
            <person name="Detter J.C."/>
            <person name="Tapia R."/>
            <person name="Han C."/>
            <person name="Land M."/>
            <person name="Hauser L."/>
            <person name="Markowitz V."/>
            <person name="Cheng J.-F."/>
            <person name="Hugenholtz P."/>
            <person name="Woyke T."/>
            <person name="Wu D."/>
            <person name="Tindall B."/>
            <person name="Faehrich R."/>
            <person name="Brambilla E."/>
            <person name="Klenk H.-P."/>
            <person name="Eisen J.A."/>
        </authorList>
    </citation>
    <scope>NUCLEOTIDE SEQUENCE [LARGE SCALE GENOMIC DNA]</scope>
    <source>
        <strain evidence="4">ATCC 29530 / DSM 19594 / LMG 11500 / NCIMB 11436 / LSU 4</strain>
    </source>
</reference>
<feature type="transmembrane region" description="Helical" evidence="1">
    <location>
        <begin position="114"/>
        <end position="142"/>
    </location>
</feature>
<evidence type="ECO:0000259" key="2">
    <source>
        <dbReference type="SMART" id="SM00850"/>
    </source>
</evidence>
<feature type="transmembrane region" description="Helical" evidence="1">
    <location>
        <begin position="42"/>
        <end position="66"/>
    </location>
</feature>
<accession>A0A7U4E6Q8</accession>
<dbReference type="AlphaFoldDB" id="A0A7U4E6Q8"/>
<feature type="domain" description="HTH LytTR-type" evidence="2">
    <location>
        <begin position="181"/>
        <end position="287"/>
    </location>
</feature>
<dbReference type="Pfam" id="PF04397">
    <property type="entry name" value="LytTR"/>
    <property type="match status" value="1"/>
</dbReference>
<dbReference type="SMART" id="SM00850">
    <property type="entry name" value="LytTR"/>
    <property type="match status" value="1"/>
</dbReference>
<dbReference type="RefSeq" id="WP_013928716.1">
    <property type="nucleotide sequence ID" value="NC_015703.1"/>
</dbReference>
<keyword evidence="1" id="KW-1133">Transmembrane helix</keyword>
<dbReference type="EMBL" id="CP002859">
    <property type="protein sequence ID" value="AEI49409.1"/>
    <property type="molecule type" value="Genomic_DNA"/>
</dbReference>
<dbReference type="Proteomes" id="UP000000493">
    <property type="component" value="Chromosome"/>
</dbReference>
<organism evidence="3 4">
    <name type="scientific">Runella slithyformis (strain ATCC 29530 / DSM 19594 / LMG 11500 / NCIMB 11436 / LSU 4)</name>
    <dbReference type="NCBI Taxonomy" id="761193"/>
    <lineage>
        <taxon>Bacteria</taxon>
        <taxon>Pseudomonadati</taxon>
        <taxon>Bacteroidota</taxon>
        <taxon>Cytophagia</taxon>
        <taxon>Cytophagales</taxon>
        <taxon>Spirosomataceae</taxon>
        <taxon>Runella</taxon>
    </lineage>
</organism>
<keyword evidence="4" id="KW-1185">Reference proteome</keyword>
<name>A0A7U4E6Q8_RUNSL</name>
<gene>
    <name evidence="3" type="ordered locus">Runsl_3024</name>
</gene>
<proteinExistence type="predicted"/>
<dbReference type="Gene3D" id="2.40.50.1020">
    <property type="entry name" value="LytTr DNA-binding domain"/>
    <property type="match status" value="1"/>
</dbReference>
<reference evidence="3 4" key="2">
    <citation type="journal article" date="2012" name="Stand. Genomic Sci.">
        <title>Complete genome sequence of the aquatic bacterium Runella slithyformis type strain (LSU 4(T)).</title>
        <authorList>
            <person name="Copeland A."/>
            <person name="Zhang X."/>
            <person name="Misra M."/>
            <person name="Lapidus A."/>
            <person name="Nolan M."/>
            <person name="Lucas S."/>
            <person name="Deshpande S."/>
            <person name="Cheng J.F."/>
            <person name="Tapia R."/>
            <person name="Goodwin L.A."/>
            <person name="Pitluck S."/>
            <person name="Liolios K."/>
            <person name="Pagani I."/>
            <person name="Ivanova N."/>
            <person name="Mikhailova N."/>
            <person name="Pati A."/>
            <person name="Chen A."/>
            <person name="Palaniappan K."/>
            <person name="Land M."/>
            <person name="Hauser L."/>
            <person name="Pan C."/>
            <person name="Jeffries C.D."/>
            <person name="Detter J.C."/>
            <person name="Brambilla E.M."/>
            <person name="Rohde M."/>
            <person name="Djao O.D."/>
            <person name="Goker M."/>
            <person name="Sikorski J."/>
            <person name="Tindall B.J."/>
            <person name="Woyke T."/>
            <person name="Bristow J."/>
            <person name="Eisen J.A."/>
            <person name="Markowitz V."/>
            <person name="Hugenholtz P."/>
            <person name="Kyrpides N.C."/>
            <person name="Klenk H.P."/>
            <person name="Mavromatis K."/>
        </authorList>
    </citation>
    <scope>NUCLEOTIDE SEQUENCE [LARGE SCALE GENOMIC DNA]</scope>
    <source>
        <strain evidence="4">ATCC 29530 / DSM 19594 / LMG 11500 / NCIMB 11436 / LSU 4</strain>
    </source>
</reference>
<feature type="transmembrane region" description="Helical" evidence="1">
    <location>
        <begin position="86"/>
        <end position="108"/>
    </location>
</feature>
<keyword evidence="1" id="KW-0472">Membrane</keyword>
<dbReference type="InterPro" id="IPR007492">
    <property type="entry name" value="LytTR_DNA-bd_dom"/>
</dbReference>
<evidence type="ECO:0000313" key="4">
    <source>
        <dbReference type="Proteomes" id="UP000000493"/>
    </source>
</evidence>
<evidence type="ECO:0000256" key="1">
    <source>
        <dbReference type="SAM" id="Phobius"/>
    </source>
</evidence>
<protein>
    <submittedName>
        <fullName evidence="3">LytTr DNA-binding region</fullName>
    </submittedName>
</protein>